<name>A0A7X1NW10_9DEIO</name>
<sequence length="104" mass="11574">MRPAYLTAARHLQLGREWAVEGDQEQAVGAYEEALRLLRTLPPERTRDVLLAHTHLAYYQTLALLGDEAGPEHLHLGVSYARSTRDPLARAIAEECLSGLETVL</sequence>
<dbReference type="InterPro" id="IPR011990">
    <property type="entry name" value="TPR-like_helical_dom_sf"/>
</dbReference>
<reference evidence="1 2" key="1">
    <citation type="submission" date="2019-10" db="EMBL/GenBank/DDBJ databases">
        <title>Deinococcus sp. isolated from soil.</title>
        <authorList>
            <person name="Li Y."/>
            <person name="Wang J."/>
        </authorList>
    </citation>
    <scope>NUCLEOTIDE SEQUENCE [LARGE SCALE GENOMIC DNA]</scope>
    <source>
        <strain evidence="1 2">SDU3-2</strain>
    </source>
</reference>
<dbReference type="EMBL" id="WBSL01000003">
    <property type="protein sequence ID" value="MPY66708.1"/>
    <property type="molecule type" value="Genomic_DNA"/>
</dbReference>
<dbReference type="Proteomes" id="UP000484842">
    <property type="component" value="Unassembled WGS sequence"/>
</dbReference>
<proteinExistence type="predicted"/>
<gene>
    <name evidence="1" type="ORF">F8S09_08395</name>
</gene>
<evidence type="ECO:0000313" key="2">
    <source>
        <dbReference type="Proteomes" id="UP000484842"/>
    </source>
</evidence>
<accession>A0A7X1NW10</accession>
<evidence type="ECO:0008006" key="3">
    <source>
        <dbReference type="Google" id="ProtNLM"/>
    </source>
</evidence>
<dbReference type="SUPFAM" id="SSF48452">
    <property type="entry name" value="TPR-like"/>
    <property type="match status" value="1"/>
</dbReference>
<comment type="caution">
    <text evidence="1">The sequence shown here is derived from an EMBL/GenBank/DDBJ whole genome shotgun (WGS) entry which is preliminary data.</text>
</comment>
<organism evidence="1 2">
    <name type="scientific">Deinococcus terrestris</name>
    <dbReference type="NCBI Taxonomy" id="2651870"/>
    <lineage>
        <taxon>Bacteria</taxon>
        <taxon>Thermotogati</taxon>
        <taxon>Deinococcota</taxon>
        <taxon>Deinococci</taxon>
        <taxon>Deinococcales</taxon>
        <taxon>Deinococcaceae</taxon>
        <taxon>Deinococcus</taxon>
    </lineage>
</organism>
<dbReference type="AlphaFoldDB" id="A0A7X1NW10"/>
<dbReference type="RefSeq" id="WP_152871059.1">
    <property type="nucleotide sequence ID" value="NZ_WBSL01000003.1"/>
</dbReference>
<keyword evidence="2" id="KW-1185">Reference proteome</keyword>
<evidence type="ECO:0000313" key="1">
    <source>
        <dbReference type="EMBL" id="MPY66708.1"/>
    </source>
</evidence>
<protein>
    <recommendedName>
        <fullName evidence="3">Tetratricopeptide repeat protein</fullName>
    </recommendedName>
</protein>